<dbReference type="Pfam" id="PF00076">
    <property type="entry name" value="RRM_1"/>
    <property type="match status" value="1"/>
</dbReference>
<dbReference type="Proteomes" id="UP001206925">
    <property type="component" value="Unassembled WGS sequence"/>
</dbReference>
<dbReference type="PROSITE" id="PS50102">
    <property type="entry name" value="RRM"/>
    <property type="match status" value="1"/>
</dbReference>
<sequence>MSFRAQREGSIKRTVYVSDIEHNVTEEQLAALFTGYGHVLDCRICGDPHSRLRFPFVEFGDENSARATLNLGGTMLGSGKC</sequence>
<proteinExistence type="predicted"/>
<dbReference type="SUPFAM" id="SSF54928">
    <property type="entry name" value="RNA-binding domain, RBD"/>
    <property type="match status" value="1"/>
</dbReference>
<dbReference type="SMART" id="SM00360">
    <property type="entry name" value="RRM"/>
    <property type="match status" value="1"/>
</dbReference>
<name>A0AAD5GVT8_AMBAR</name>
<dbReference type="InterPro" id="IPR000504">
    <property type="entry name" value="RRM_dom"/>
</dbReference>
<organism evidence="3 4">
    <name type="scientific">Ambrosia artemisiifolia</name>
    <name type="common">Common ragweed</name>
    <dbReference type="NCBI Taxonomy" id="4212"/>
    <lineage>
        <taxon>Eukaryota</taxon>
        <taxon>Viridiplantae</taxon>
        <taxon>Streptophyta</taxon>
        <taxon>Embryophyta</taxon>
        <taxon>Tracheophyta</taxon>
        <taxon>Spermatophyta</taxon>
        <taxon>Magnoliopsida</taxon>
        <taxon>eudicotyledons</taxon>
        <taxon>Gunneridae</taxon>
        <taxon>Pentapetalae</taxon>
        <taxon>asterids</taxon>
        <taxon>campanulids</taxon>
        <taxon>Asterales</taxon>
        <taxon>Asteraceae</taxon>
        <taxon>Asteroideae</taxon>
        <taxon>Heliantheae alliance</taxon>
        <taxon>Heliantheae</taxon>
        <taxon>Ambrosia</taxon>
    </lineage>
</organism>
<protein>
    <recommendedName>
        <fullName evidence="2">RRM domain-containing protein</fullName>
    </recommendedName>
</protein>
<dbReference type="EMBL" id="JAMZMK010000146">
    <property type="protein sequence ID" value="KAI7757255.1"/>
    <property type="molecule type" value="Genomic_DNA"/>
</dbReference>
<reference evidence="3" key="1">
    <citation type="submission" date="2022-06" db="EMBL/GenBank/DDBJ databases">
        <title>Uncovering the hologenomic basis of an extraordinary plant invasion.</title>
        <authorList>
            <person name="Bieker V.C."/>
            <person name="Martin M.D."/>
            <person name="Gilbert T."/>
            <person name="Hodgins K."/>
            <person name="Battlay P."/>
            <person name="Petersen B."/>
            <person name="Wilson J."/>
        </authorList>
    </citation>
    <scope>NUCLEOTIDE SEQUENCE</scope>
    <source>
        <strain evidence="3">AA19_3_7</strain>
        <tissue evidence="3">Leaf</tissue>
    </source>
</reference>
<dbReference type="Gene3D" id="3.30.70.330">
    <property type="match status" value="1"/>
</dbReference>
<dbReference type="AlphaFoldDB" id="A0AAD5GVT8"/>
<feature type="domain" description="RRM" evidence="2">
    <location>
        <begin position="13"/>
        <end position="81"/>
    </location>
</feature>
<evidence type="ECO:0000313" key="3">
    <source>
        <dbReference type="EMBL" id="KAI7757255.1"/>
    </source>
</evidence>
<dbReference type="PANTHER" id="PTHR32343:SF52">
    <property type="entry name" value="CTC-INTERACTING DOMAIN 8-RELATED"/>
    <property type="match status" value="1"/>
</dbReference>
<keyword evidence="1" id="KW-0694">RNA-binding</keyword>
<keyword evidence="4" id="KW-1185">Reference proteome</keyword>
<dbReference type="InterPro" id="IPR035979">
    <property type="entry name" value="RBD_domain_sf"/>
</dbReference>
<accession>A0AAD5GVT8</accession>
<evidence type="ECO:0000259" key="2">
    <source>
        <dbReference type="PROSITE" id="PS50102"/>
    </source>
</evidence>
<evidence type="ECO:0000313" key="4">
    <source>
        <dbReference type="Proteomes" id="UP001206925"/>
    </source>
</evidence>
<evidence type="ECO:0000256" key="1">
    <source>
        <dbReference type="PROSITE-ProRule" id="PRU00176"/>
    </source>
</evidence>
<dbReference type="InterPro" id="IPR012677">
    <property type="entry name" value="Nucleotide-bd_a/b_plait_sf"/>
</dbReference>
<gene>
    <name evidence="3" type="ORF">M8C21_002983</name>
</gene>
<dbReference type="GO" id="GO:0003723">
    <property type="term" value="F:RNA binding"/>
    <property type="evidence" value="ECO:0007669"/>
    <property type="project" value="UniProtKB-UniRule"/>
</dbReference>
<dbReference type="PANTHER" id="PTHR32343">
    <property type="entry name" value="SERINE/ARGININE-RICH SPLICING FACTOR"/>
    <property type="match status" value="1"/>
</dbReference>
<comment type="caution">
    <text evidence="3">The sequence shown here is derived from an EMBL/GenBank/DDBJ whole genome shotgun (WGS) entry which is preliminary data.</text>
</comment>